<evidence type="ECO:0000256" key="7">
    <source>
        <dbReference type="ARBA" id="ARBA00023180"/>
    </source>
</evidence>
<evidence type="ECO:0000256" key="6">
    <source>
        <dbReference type="ARBA" id="ARBA00023157"/>
    </source>
</evidence>
<dbReference type="EMBL" id="JADGJW010002155">
    <property type="protein sequence ID" value="KAJ3199253.1"/>
    <property type="molecule type" value="Genomic_DNA"/>
</dbReference>
<evidence type="ECO:0000256" key="8">
    <source>
        <dbReference type="SAM" id="SignalP"/>
    </source>
</evidence>
<dbReference type="SUPFAM" id="SSF48537">
    <property type="entry name" value="Phospholipase C/P1 nuclease"/>
    <property type="match status" value="1"/>
</dbReference>
<keyword evidence="2" id="KW-0540">Nuclease</keyword>
<keyword evidence="6" id="KW-1015">Disulfide bond</keyword>
<evidence type="ECO:0000256" key="2">
    <source>
        <dbReference type="ARBA" id="ARBA00022722"/>
    </source>
</evidence>
<dbReference type="AlphaFoldDB" id="A0AAD5TVF8"/>
<sequence length="303" mass="34870">MFKLVTLFVLCALTSAWGWQGHDSVVLVAKEFFDPMTIKYTDLLLKDSKYDIVKSSTWADVVKNALPWSKPSHYANSDEKHVDNNGTCGKFSDENQTDPLFNIIAAITNYTERADCHRRQPLDFTQRLEALKFLLHYVGDITQPLHVCGRNKGGNDDKVTFGNKKTNLHAVWDSNIIEKRISEISQNTTNEQHVRDYGKYLAKQLRGRQGVYADADSWVSSIRTKFNKFNSRKSWVVPIEWAQDSNGIDCTVVWPSYLEDPTQDLSLKYYEDAKYIIDLQIAKAGYRLATLLNKLYYACRRFV</sequence>
<dbReference type="InterPro" id="IPR003154">
    <property type="entry name" value="S1/P1nuclease"/>
</dbReference>
<dbReference type="GO" id="GO:0006308">
    <property type="term" value="P:DNA catabolic process"/>
    <property type="evidence" value="ECO:0007669"/>
    <property type="project" value="InterPro"/>
</dbReference>
<comment type="similarity">
    <text evidence="1">Belongs to the nuclease type I family.</text>
</comment>
<dbReference type="Gene3D" id="1.10.575.10">
    <property type="entry name" value="P1 Nuclease"/>
    <property type="match status" value="1"/>
</dbReference>
<evidence type="ECO:0000313" key="9">
    <source>
        <dbReference type="EMBL" id="KAJ3199253.1"/>
    </source>
</evidence>
<dbReference type="InterPro" id="IPR008947">
    <property type="entry name" value="PLipase_C/P1_nuclease_dom_sf"/>
</dbReference>
<dbReference type="PANTHER" id="PTHR33146">
    <property type="entry name" value="ENDONUCLEASE 4"/>
    <property type="match status" value="1"/>
</dbReference>
<keyword evidence="4" id="KW-0255">Endonuclease</keyword>
<evidence type="ECO:0000256" key="4">
    <source>
        <dbReference type="ARBA" id="ARBA00022759"/>
    </source>
</evidence>
<gene>
    <name evidence="9" type="ORF">HK099_003248</name>
</gene>
<keyword evidence="8" id="KW-0732">Signal</keyword>
<feature type="signal peptide" evidence="8">
    <location>
        <begin position="1"/>
        <end position="18"/>
    </location>
</feature>
<dbReference type="PANTHER" id="PTHR33146:SF26">
    <property type="entry name" value="ENDONUCLEASE 4"/>
    <property type="match status" value="1"/>
</dbReference>
<evidence type="ECO:0008006" key="11">
    <source>
        <dbReference type="Google" id="ProtNLM"/>
    </source>
</evidence>
<feature type="chain" id="PRO_5042244430" description="S1/P1 Nuclease" evidence="8">
    <location>
        <begin position="19"/>
        <end position="303"/>
    </location>
</feature>
<evidence type="ECO:0000256" key="5">
    <source>
        <dbReference type="ARBA" id="ARBA00022801"/>
    </source>
</evidence>
<keyword evidence="5" id="KW-0378">Hydrolase</keyword>
<dbReference type="CDD" id="cd11010">
    <property type="entry name" value="S1-P1_nuclease"/>
    <property type="match status" value="1"/>
</dbReference>
<evidence type="ECO:0000313" key="10">
    <source>
        <dbReference type="Proteomes" id="UP001211065"/>
    </source>
</evidence>
<keyword evidence="3" id="KW-0479">Metal-binding</keyword>
<dbReference type="GO" id="GO:0016788">
    <property type="term" value="F:hydrolase activity, acting on ester bonds"/>
    <property type="evidence" value="ECO:0007669"/>
    <property type="project" value="InterPro"/>
</dbReference>
<reference evidence="9" key="1">
    <citation type="submission" date="2020-05" db="EMBL/GenBank/DDBJ databases">
        <title>Phylogenomic resolution of chytrid fungi.</title>
        <authorList>
            <person name="Stajich J.E."/>
            <person name="Amses K."/>
            <person name="Simmons R."/>
            <person name="Seto K."/>
            <person name="Myers J."/>
            <person name="Bonds A."/>
            <person name="Quandt C.A."/>
            <person name="Barry K."/>
            <person name="Liu P."/>
            <person name="Grigoriev I."/>
            <person name="Longcore J.E."/>
            <person name="James T.Y."/>
        </authorList>
    </citation>
    <scope>NUCLEOTIDE SEQUENCE</scope>
    <source>
        <strain evidence="9">JEL0476</strain>
    </source>
</reference>
<dbReference type="Pfam" id="PF02265">
    <property type="entry name" value="S1-P1_nuclease"/>
    <property type="match status" value="1"/>
</dbReference>
<dbReference type="Proteomes" id="UP001211065">
    <property type="component" value="Unassembled WGS sequence"/>
</dbReference>
<dbReference type="GO" id="GO:0004519">
    <property type="term" value="F:endonuclease activity"/>
    <property type="evidence" value="ECO:0007669"/>
    <property type="project" value="UniProtKB-KW"/>
</dbReference>
<name>A0AAD5TVF8_9FUNG</name>
<protein>
    <recommendedName>
        <fullName evidence="11">S1/P1 Nuclease</fullName>
    </recommendedName>
</protein>
<proteinExistence type="inferred from homology"/>
<keyword evidence="10" id="KW-1185">Reference proteome</keyword>
<accession>A0AAD5TVF8</accession>
<dbReference type="GO" id="GO:0046872">
    <property type="term" value="F:metal ion binding"/>
    <property type="evidence" value="ECO:0007669"/>
    <property type="project" value="UniProtKB-KW"/>
</dbReference>
<keyword evidence="7" id="KW-0325">Glycoprotein</keyword>
<organism evidence="9 10">
    <name type="scientific">Clydaea vesicula</name>
    <dbReference type="NCBI Taxonomy" id="447962"/>
    <lineage>
        <taxon>Eukaryota</taxon>
        <taxon>Fungi</taxon>
        <taxon>Fungi incertae sedis</taxon>
        <taxon>Chytridiomycota</taxon>
        <taxon>Chytridiomycota incertae sedis</taxon>
        <taxon>Chytridiomycetes</taxon>
        <taxon>Lobulomycetales</taxon>
        <taxon>Lobulomycetaceae</taxon>
        <taxon>Clydaea</taxon>
    </lineage>
</organism>
<evidence type="ECO:0000256" key="1">
    <source>
        <dbReference type="ARBA" id="ARBA00009547"/>
    </source>
</evidence>
<comment type="caution">
    <text evidence="9">The sequence shown here is derived from an EMBL/GenBank/DDBJ whole genome shotgun (WGS) entry which is preliminary data.</text>
</comment>
<evidence type="ECO:0000256" key="3">
    <source>
        <dbReference type="ARBA" id="ARBA00022723"/>
    </source>
</evidence>
<dbReference type="GO" id="GO:0003676">
    <property type="term" value="F:nucleic acid binding"/>
    <property type="evidence" value="ECO:0007669"/>
    <property type="project" value="InterPro"/>
</dbReference>